<name>A0A1B0GG45_GLOMM</name>
<dbReference type="GO" id="GO:0004984">
    <property type="term" value="F:olfactory receptor activity"/>
    <property type="evidence" value="ECO:0007669"/>
    <property type="project" value="InterPro"/>
</dbReference>
<proteinExistence type="inferred from homology"/>
<sequence length="429" mass="49746">MAANLREELERSRLSHQKILKPLKVISLAVGVDIRQPTRFWNPVKILAIALIVNGFVGFIADYNFIRNNLNESINVYADSLLISMQIIISNIKLIHLILKQHEFYKVIKMAENSEILLNLREFELTTNEHKNLMQKIKDILKESWQDIHRQLSFFIYSCCAIVGWYWIVALAQNIHDLYKRSEHFTVTTTHPVKYPVWINKGPKFIIDPLQYINSAACNHISGFGAVCYDGIYVVLVVHCAALVHVLRVLVEHSTTNEIPQARRVQYLLGCIRFYQKIFEFYSSIDGLFRIVNLIQYCINAIILCMIIFQASIGLEAEASLVVKMFLYLLAIGFQNIMYCYNGEKLITQSNSLPIAWYSCCWYNESAEFKFLVRMMILRTNRALYMKMSDFSTMSLMTMLTVIISDKLLLFFTLEKRQCGSMKAYAVQL</sequence>
<protein>
    <recommendedName>
        <fullName evidence="10">Odorant receptor</fullName>
    </recommendedName>
</protein>
<evidence type="ECO:0000256" key="2">
    <source>
        <dbReference type="ARBA" id="ARBA00022475"/>
    </source>
</evidence>
<dbReference type="GO" id="GO:0005886">
    <property type="term" value="C:plasma membrane"/>
    <property type="evidence" value="ECO:0007669"/>
    <property type="project" value="UniProtKB-SubCell"/>
</dbReference>
<evidence type="ECO:0000256" key="7">
    <source>
        <dbReference type="ARBA" id="ARBA00023136"/>
    </source>
</evidence>
<keyword evidence="8 10" id="KW-0675">Receptor</keyword>
<evidence type="ECO:0000256" key="9">
    <source>
        <dbReference type="ARBA" id="ARBA00023224"/>
    </source>
</evidence>
<keyword evidence="2" id="KW-1003">Cell membrane</keyword>
<keyword evidence="3 10" id="KW-0716">Sensory transduction</keyword>
<evidence type="ECO:0000256" key="6">
    <source>
        <dbReference type="ARBA" id="ARBA00022989"/>
    </source>
</evidence>
<feature type="transmembrane region" description="Helical" evidence="10">
    <location>
        <begin position="294"/>
        <end position="315"/>
    </location>
</feature>
<feature type="transmembrane region" description="Helical" evidence="10">
    <location>
        <begin position="232"/>
        <end position="251"/>
    </location>
</feature>
<evidence type="ECO:0000313" key="11">
    <source>
        <dbReference type="EnsemblMetazoa" id="GMOY012323-PA"/>
    </source>
</evidence>
<accession>A0A1B0GG45</accession>
<dbReference type="STRING" id="37546.A0A1B0GG45"/>
<evidence type="ECO:0000256" key="3">
    <source>
        <dbReference type="ARBA" id="ARBA00022606"/>
    </source>
</evidence>
<dbReference type="GO" id="GO:0005549">
    <property type="term" value="F:odorant binding"/>
    <property type="evidence" value="ECO:0007669"/>
    <property type="project" value="InterPro"/>
</dbReference>
<feature type="transmembrane region" description="Helical" evidence="10">
    <location>
        <begin position="81"/>
        <end position="99"/>
    </location>
</feature>
<keyword evidence="5 10" id="KW-0552">Olfaction</keyword>
<dbReference type="PANTHER" id="PTHR21137:SF35">
    <property type="entry name" value="ODORANT RECEPTOR 19A-RELATED"/>
    <property type="match status" value="1"/>
</dbReference>
<comment type="similarity">
    <text evidence="10">Belongs to the insect chemoreceptor superfamily. Heteromeric odorant receptor channel (TC 1.A.69) family.</text>
</comment>
<dbReference type="AlphaFoldDB" id="A0A1B0GG45"/>
<reference evidence="11" key="1">
    <citation type="submission" date="2020-05" db="UniProtKB">
        <authorList>
            <consortium name="EnsemblMetazoa"/>
        </authorList>
    </citation>
    <scope>IDENTIFICATION</scope>
    <source>
        <strain evidence="11">Yale</strain>
    </source>
</reference>
<evidence type="ECO:0000256" key="4">
    <source>
        <dbReference type="ARBA" id="ARBA00022692"/>
    </source>
</evidence>
<dbReference type="EnsemblMetazoa" id="GMOY012323-RA">
    <property type="protein sequence ID" value="GMOY012323-PA"/>
    <property type="gene ID" value="GMOY012323"/>
</dbReference>
<comment type="subcellular location">
    <subcellularLocation>
        <location evidence="1 10">Cell membrane</location>
        <topology evidence="1 10">Multi-pass membrane protein</topology>
    </subcellularLocation>
</comment>
<keyword evidence="4 10" id="KW-0812">Transmembrane</keyword>
<dbReference type="Proteomes" id="UP000092444">
    <property type="component" value="Unassembled WGS sequence"/>
</dbReference>
<dbReference type="GO" id="GO:0007165">
    <property type="term" value="P:signal transduction"/>
    <property type="evidence" value="ECO:0007669"/>
    <property type="project" value="UniProtKB-KW"/>
</dbReference>
<feature type="transmembrane region" description="Helical" evidence="10">
    <location>
        <begin position="152"/>
        <end position="172"/>
    </location>
</feature>
<keyword evidence="12" id="KW-1185">Reference proteome</keyword>
<organism evidence="11 12">
    <name type="scientific">Glossina morsitans morsitans</name>
    <name type="common">Savannah tsetse fly</name>
    <dbReference type="NCBI Taxonomy" id="37546"/>
    <lineage>
        <taxon>Eukaryota</taxon>
        <taxon>Metazoa</taxon>
        <taxon>Ecdysozoa</taxon>
        <taxon>Arthropoda</taxon>
        <taxon>Hexapoda</taxon>
        <taxon>Insecta</taxon>
        <taxon>Pterygota</taxon>
        <taxon>Neoptera</taxon>
        <taxon>Endopterygota</taxon>
        <taxon>Diptera</taxon>
        <taxon>Brachycera</taxon>
        <taxon>Muscomorpha</taxon>
        <taxon>Hippoboscoidea</taxon>
        <taxon>Glossinidae</taxon>
        <taxon>Glossina</taxon>
    </lineage>
</organism>
<dbReference type="EMBL" id="CCAG010001375">
    <property type="status" value="NOT_ANNOTATED_CDS"/>
    <property type="molecule type" value="Genomic_DNA"/>
</dbReference>
<keyword evidence="7 10" id="KW-0472">Membrane</keyword>
<keyword evidence="6 10" id="KW-1133">Transmembrane helix</keyword>
<feature type="transmembrane region" description="Helical" evidence="10">
    <location>
        <begin position="321"/>
        <end position="341"/>
    </location>
</feature>
<evidence type="ECO:0000256" key="10">
    <source>
        <dbReference type="RuleBase" id="RU351113"/>
    </source>
</evidence>
<evidence type="ECO:0000256" key="8">
    <source>
        <dbReference type="ARBA" id="ARBA00023170"/>
    </source>
</evidence>
<evidence type="ECO:0000313" key="12">
    <source>
        <dbReference type="Proteomes" id="UP000092444"/>
    </source>
</evidence>
<keyword evidence="9 10" id="KW-0807">Transducer</keyword>
<dbReference type="PANTHER" id="PTHR21137">
    <property type="entry name" value="ODORANT RECEPTOR"/>
    <property type="match status" value="1"/>
</dbReference>
<dbReference type="Pfam" id="PF02949">
    <property type="entry name" value="7tm_6"/>
    <property type="match status" value="1"/>
</dbReference>
<dbReference type="VEuPathDB" id="VectorBase:GMOY012323"/>
<feature type="transmembrane region" description="Helical" evidence="10">
    <location>
        <begin position="44"/>
        <end position="61"/>
    </location>
</feature>
<feature type="transmembrane region" description="Helical" evidence="10">
    <location>
        <begin position="384"/>
        <end position="404"/>
    </location>
</feature>
<evidence type="ECO:0000256" key="1">
    <source>
        <dbReference type="ARBA" id="ARBA00004651"/>
    </source>
</evidence>
<dbReference type="InterPro" id="IPR004117">
    <property type="entry name" value="7tm6_olfct_rcpt"/>
</dbReference>
<evidence type="ECO:0000256" key="5">
    <source>
        <dbReference type="ARBA" id="ARBA00022725"/>
    </source>
</evidence>